<dbReference type="Proteomes" id="UP001218218">
    <property type="component" value="Unassembled WGS sequence"/>
</dbReference>
<accession>A0AAD7ACB9</accession>
<dbReference type="InterPro" id="IPR040521">
    <property type="entry name" value="KDZ"/>
</dbReference>
<dbReference type="PANTHER" id="PTHR33096">
    <property type="entry name" value="CXC2 DOMAIN-CONTAINING PROTEIN"/>
    <property type="match status" value="1"/>
</dbReference>
<gene>
    <name evidence="1" type="ORF">DFH08DRAFT_691820</name>
</gene>
<organism evidence="1 2">
    <name type="scientific">Mycena albidolilacea</name>
    <dbReference type="NCBI Taxonomy" id="1033008"/>
    <lineage>
        <taxon>Eukaryota</taxon>
        <taxon>Fungi</taxon>
        <taxon>Dikarya</taxon>
        <taxon>Basidiomycota</taxon>
        <taxon>Agaricomycotina</taxon>
        <taxon>Agaricomycetes</taxon>
        <taxon>Agaricomycetidae</taxon>
        <taxon>Agaricales</taxon>
        <taxon>Marasmiineae</taxon>
        <taxon>Mycenaceae</taxon>
        <taxon>Mycena</taxon>
    </lineage>
</organism>
<sequence length="179" mass="20730">LSADIRKRVLFVINGMHAYRHHWACQLVYNPNFREGMGLADHEGVKHFWSQILKLIPLTRGQWVHALTLHFLFDLKVYQNSRCIWMTDQYTAFMSAEGCASLGNWIHRQQRKNLTPKHHATMATLRDCQVPVQELCVQWEAQKLAQTSIRCDKGHSVGIKMYVIRIRLCSSSRGASIVK</sequence>
<reference evidence="1" key="1">
    <citation type="submission" date="2023-03" db="EMBL/GenBank/DDBJ databases">
        <title>Massive genome expansion in bonnet fungi (Mycena s.s.) driven by repeated elements and novel gene families across ecological guilds.</title>
        <authorList>
            <consortium name="Lawrence Berkeley National Laboratory"/>
            <person name="Harder C.B."/>
            <person name="Miyauchi S."/>
            <person name="Viragh M."/>
            <person name="Kuo A."/>
            <person name="Thoen E."/>
            <person name="Andreopoulos B."/>
            <person name="Lu D."/>
            <person name="Skrede I."/>
            <person name="Drula E."/>
            <person name="Henrissat B."/>
            <person name="Morin E."/>
            <person name="Kohler A."/>
            <person name="Barry K."/>
            <person name="LaButti K."/>
            <person name="Morin E."/>
            <person name="Salamov A."/>
            <person name="Lipzen A."/>
            <person name="Mereny Z."/>
            <person name="Hegedus B."/>
            <person name="Baldrian P."/>
            <person name="Stursova M."/>
            <person name="Weitz H."/>
            <person name="Taylor A."/>
            <person name="Grigoriev I.V."/>
            <person name="Nagy L.G."/>
            <person name="Martin F."/>
            <person name="Kauserud H."/>
        </authorList>
    </citation>
    <scope>NUCLEOTIDE SEQUENCE</scope>
    <source>
        <strain evidence="1">CBHHK002</strain>
    </source>
</reference>
<evidence type="ECO:0000313" key="1">
    <source>
        <dbReference type="EMBL" id="KAJ7354693.1"/>
    </source>
</evidence>
<dbReference type="EMBL" id="JARIHO010000010">
    <property type="protein sequence ID" value="KAJ7354693.1"/>
    <property type="molecule type" value="Genomic_DNA"/>
</dbReference>
<dbReference type="AlphaFoldDB" id="A0AAD7ACB9"/>
<proteinExistence type="predicted"/>
<dbReference type="PANTHER" id="PTHR33096:SF1">
    <property type="entry name" value="CXC1-LIKE CYSTEINE CLUSTER ASSOCIATED WITH KDZ TRANSPOSASES DOMAIN-CONTAINING PROTEIN"/>
    <property type="match status" value="1"/>
</dbReference>
<protein>
    <submittedName>
        <fullName evidence="1">Uncharacterized protein</fullName>
    </submittedName>
</protein>
<keyword evidence="2" id="KW-1185">Reference proteome</keyword>
<feature type="non-terminal residue" evidence="1">
    <location>
        <position position="1"/>
    </location>
</feature>
<evidence type="ECO:0000313" key="2">
    <source>
        <dbReference type="Proteomes" id="UP001218218"/>
    </source>
</evidence>
<name>A0AAD7ACB9_9AGAR</name>
<dbReference type="Pfam" id="PF18758">
    <property type="entry name" value="KDZ"/>
    <property type="match status" value="1"/>
</dbReference>
<comment type="caution">
    <text evidence="1">The sequence shown here is derived from an EMBL/GenBank/DDBJ whole genome shotgun (WGS) entry which is preliminary data.</text>
</comment>